<dbReference type="RefSeq" id="WP_107337298.1">
    <property type="nucleotide sequence ID" value="NZ_PYYA01000001.1"/>
</dbReference>
<proteinExistence type="predicted"/>
<dbReference type="Proteomes" id="UP000270216">
    <property type="component" value="Unassembled WGS sequence"/>
</dbReference>
<gene>
    <name evidence="1" type="ORF">EJE83_24285</name>
</gene>
<reference evidence="1 2" key="1">
    <citation type="submission" date="2018-12" db="EMBL/GenBank/DDBJ databases">
        <title>Whole genome sequence of a Pandoraea apista isolate from a patient with cystic fibrosis.</title>
        <authorList>
            <person name="Kenna D.T."/>
            <person name="Turton J.F."/>
        </authorList>
    </citation>
    <scope>NUCLEOTIDE SEQUENCE [LARGE SCALE GENOMIC DNA]</scope>
    <source>
        <strain evidence="1 2">Pa13324</strain>
    </source>
</reference>
<evidence type="ECO:0000313" key="2">
    <source>
        <dbReference type="Proteomes" id="UP000270216"/>
    </source>
</evidence>
<keyword evidence="2" id="KW-1185">Reference proteome</keyword>
<dbReference type="EMBL" id="RWHX01000074">
    <property type="protein sequence ID" value="RSK75278.1"/>
    <property type="molecule type" value="Genomic_DNA"/>
</dbReference>
<organism evidence="1 2">
    <name type="scientific">Pandoraea apista</name>
    <dbReference type="NCBI Taxonomy" id="93218"/>
    <lineage>
        <taxon>Bacteria</taxon>
        <taxon>Pseudomonadati</taxon>
        <taxon>Pseudomonadota</taxon>
        <taxon>Betaproteobacteria</taxon>
        <taxon>Burkholderiales</taxon>
        <taxon>Burkholderiaceae</taxon>
        <taxon>Pandoraea</taxon>
    </lineage>
</organism>
<sequence>MATRRLSIAVEGNDHQVTDAVGAAVVTAPVELTIDTDGLIASGLSSTQVRMQVLLALEKLHAYIETSGKFNMPG</sequence>
<protein>
    <submittedName>
        <fullName evidence="1">Uncharacterized protein</fullName>
    </submittedName>
</protein>
<accession>A0ABX9ZI68</accession>
<name>A0ABX9ZI68_9BURK</name>
<evidence type="ECO:0000313" key="1">
    <source>
        <dbReference type="EMBL" id="RSK75278.1"/>
    </source>
</evidence>
<comment type="caution">
    <text evidence="1">The sequence shown here is derived from an EMBL/GenBank/DDBJ whole genome shotgun (WGS) entry which is preliminary data.</text>
</comment>